<dbReference type="NCBIfam" id="TIGR02937">
    <property type="entry name" value="sigma70-ECF"/>
    <property type="match status" value="1"/>
</dbReference>
<dbReference type="InterPro" id="IPR013249">
    <property type="entry name" value="RNA_pol_sigma70_r4_t2"/>
</dbReference>
<dbReference type="EMBL" id="QEXO01000005">
    <property type="protein sequence ID" value="PWE12864.1"/>
    <property type="molecule type" value="Genomic_DNA"/>
</dbReference>
<evidence type="ECO:0000259" key="6">
    <source>
        <dbReference type="Pfam" id="PF08281"/>
    </source>
</evidence>
<sequence length="175" mass="20008">MPAELEHPSHAAVSELYRDHHDWLRGWLRGKLGDAHQAADLAQDTFLRLLSVNSSTISDGSLREPRAYLRTIAGRLVVDHWRRLEIERAYLAVLESRPQDSWPSEESRLVILESLEQIAQMLGRLKPLVREVFLLAQMEGLSCPQIAQRIGKSVSTVERYLAQALQHCYRLVYGL</sequence>
<dbReference type="Pfam" id="PF08281">
    <property type="entry name" value="Sigma70_r4_2"/>
    <property type="match status" value="1"/>
</dbReference>
<comment type="caution">
    <text evidence="7">The sequence shown here is derived from an EMBL/GenBank/DDBJ whole genome shotgun (WGS) entry which is preliminary data.</text>
</comment>
<dbReference type="InterPro" id="IPR007627">
    <property type="entry name" value="RNA_pol_sigma70_r2"/>
</dbReference>
<dbReference type="GO" id="GO:0016987">
    <property type="term" value="F:sigma factor activity"/>
    <property type="evidence" value="ECO:0007669"/>
    <property type="project" value="UniProtKB-KW"/>
</dbReference>
<dbReference type="RefSeq" id="WP_086061269.1">
    <property type="nucleotide sequence ID" value="NZ_CP048039.1"/>
</dbReference>
<name>A0A2U2BFS4_ALCFA</name>
<dbReference type="Pfam" id="PF04542">
    <property type="entry name" value="Sigma70_r2"/>
    <property type="match status" value="1"/>
</dbReference>
<protein>
    <submittedName>
        <fullName evidence="7">RNA polymerase subunit sigma</fullName>
    </submittedName>
</protein>
<gene>
    <name evidence="7" type="ORF">DF183_19090</name>
</gene>
<dbReference type="Gene3D" id="1.10.1740.10">
    <property type="match status" value="1"/>
</dbReference>
<evidence type="ECO:0000313" key="8">
    <source>
        <dbReference type="Proteomes" id="UP000245216"/>
    </source>
</evidence>
<evidence type="ECO:0000313" key="7">
    <source>
        <dbReference type="EMBL" id="PWE12864.1"/>
    </source>
</evidence>
<dbReference type="Gene3D" id="1.10.10.10">
    <property type="entry name" value="Winged helix-like DNA-binding domain superfamily/Winged helix DNA-binding domain"/>
    <property type="match status" value="1"/>
</dbReference>
<dbReference type="GO" id="GO:0006352">
    <property type="term" value="P:DNA-templated transcription initiation"/>
    <property type="evidence" value="ECO:0007669"/>
    <property type="project" value="InterPro"/>
</dbReference>
<dbReference type="InterPro" id="IPR013325">
    <property type="entry name" value="RNA_pol_sigma_r2"/>
</dbReference>
<evidence type="ECO:0000259" key="5">
    <source>
        <dbReference type="Pfam" id="PF04542"/>
    </source>
</evidence>
<dbReference type="AlphaFoldDB" id="A0A2U2BFS4"/>
<dbReference type="InterPro" id="IPR036388">
    <property type="entry name" value="WH-like_DNA-bd_sf"/>
</dbReference>
<dbReference type="InterPro" id="IPR039425">
    <property type="entry name" value="RNA_pol_sigma-70-like"/>
</dbReference>
<organism evidence="7 8">
    <name type="scientific">Alcaligenes faecalis</name>
    <dbReference type="NCBI Taxonomy" id="511"/>
    <lineage>
        <taxon>Bacteria</taxon>
        <taxon>Pseudomonadati</taxon>
        <taxon>Pseudomonadota</taxon>
        <taxon>Betaproteobacteria</taxon>
        <taxon>Burkholderiales</taxon>
        <taxon>Alcaligenaceae</taxon>
        <taxon>Alcaligenes</taxon>
    </lineage>
</organism>
<evidence type="ECO:0000256" key="1">
    <source>
        <dbReference type="ARBA" id="ARBA00010641"/>
    </source>
</evidence>
<feature type="domain" description="RNA polymerase sigma factor 70 region 4 type 2" evidence="6">
    <location>
        <begin position="116"/>
        <end position="168"/>
    </location>
</feature>
<dbReference type="InterPro" id="IPR014284">
    <property type="entry name" value="RNA_pol_sigma-70_dom"/>
</dbReference>
<evidence type="ECO:0000256" key="3">
    <source>
        <dbReference type="ARBA" id="ARBA00023082"/>
    </source>
</evidence>
<keyword evidence="2" id="KW-0805">Transcription regulation</keyword>
<keyword evidence="3" id="KW-0731">Sigma factor</keyword>
<dbReference type="STRING" id="511.UZ73_09530"/>
<evidence type="ECO:0000256" key="2">
    <source>
        <dbReference type="ARBA" id="ARBA00023015"/>
    </source>
</evidence>
<reference evidence="7 8" key="1">
    <citation type="submission" date="2018-05" db="EMBL/GenBank/DDBJ databases">
        <title>Genome Sequence of an Efficient Indole-Degrading Bacterium, Alcaligenes sp.YBY.</title>
        <authorList>
            <person name="Yang B."/>
        </authorList>
    </citation>
    <scope>NUCLEOTIDE SEQUENCE [LARGE SCALE GENOMIC DNA]</scope>
    <source>
        <strain evidence="7 8">YBY</strain>
    </source>
</reference>
<dbReference type="GO" id="GO:0003677">
    <property type="term" value="F:DNA binding"/>
    <property type="evidence" value="ECO:0007669"/>
    <property type="project" value="InterPro"/>
</dbReference>
<dbReference type="Proteomes" id="UP000245216">
    <property type="component" value="Unassembled WGS sequence"/>
</dbReference>
<evidence type="ECO:0000256" key="4">
    <source>
        <dbReference type="ARBA" id="ARBA00023163"/>
    </source>
</evidence>
<reference evidence="7 8" key="2">
    <citation type="submission" date="2018-05" db="EMBL/GenBank/DDBJ databases">
        <authorList>
            <person name="Lanie J.A."/>
            <person name="Ng W.-L."/>
            <person name="Kazmierczak K.M."/>
            <person name="Andrzejewski T.M."/>
            <person name="Davidsen T.M."/>
            <person name="Wayne K.J."/>
            <person name="Tettelin H."/>
            <person name="Glass J.I."/>
            <person name="Rusch D."/>
            <person name="Podicherti R."/>
            <person name="Tsui H.-C.T."/>
            <person name="Winkler M.E."/>
        </authorList>
    </citation>
    <scope>NUCLEOTIDE SEQUENCE [LARGE SCALE GENOMIC DNA]</scope>
    <source>
        <strain evidence="7 8">YBY</strain>
    </source>
</reference>
<keyword evidence="4" id="KW-0804">Transcription</keyword>
<dbReference type="InterPro" id="IPR013324">
    <property type="entry name" value="RNA_pol_sigma_r3/r4-like"/>
</dbReference>
<dbReference type="PANTHER" id="PTHR43133:SF63">
    <property type="entry name" value="RNA POLYMERASE SIGMA FACTOR FECI-RELATED"/>
    <property type="match status" value="1"/>
</dbReference>
<proteinExistence type="inferred from homology"/>
<feature type="domain" description="RNA polymerase sigma-70 region 2" evidence="5">
    <location>
        <begin position="16"/>
        <end position="83"/>
    </location>
</feature>
<dbReference type="SUPFAM" id="SSF88659">
    <property type="entry name" value="Sigma3 and sigma4 domains of RNA polymerase sigma factors"/>
    <property type="match status" value="1"/>
</dbReference>
<dbReference type="PANTHER" id="PTHR43133">
    <property type="entry name" value="RNA POLYMERASE ECF-TYPE SIGMA FACTO"/>
    <property type="match status" value="1"/>
</dbReference>
<comment type="similarity">
    <text evidence="1">Belongs to the sigma-70 factor family. ECF subfamily.</text>
</comment>
<dbReference type="SUPFAM" id="SSF88946">
    <property type="entry name" value="Sigma2 domain of RNA polymerase sigma factors"/>
    <property type="match status" value="1"/>
</dbReference>
<accession>A0A2U2BFS4</accession>